<evidence type="ECO:0000313" key="9">
    <source>
        <dbReference type="Proteomes" id="UP000237105"/>
    </source>
</evidence>
<keyword evidence="4" id="KW-0227">DNA damage</keyword>
<dbReference type="GO" id="GO:0035861">
    <property type="term" value="C:site of double-strand break"/>
    <property type="evidence" value="ECO:0007669"/>
    <property type="project" value="TreeGrafter"/>
</dbReference>
<dbReference type="OrthoDB" id="1610642at2759"/>
<evidence type="ECO:0000256" key="3">
    <source>
        <dbReference type="ARBA" id="ARBA00022723"/>
    </source>
</evidence>
<dbReference type="GO" id="GO:0003887">
    <property type="term" value="F:DNA-directed DNA polymerase activity"/>
    <property type="evidence" value="ECO:0007669"/>
    <property type="project" value="TreeGrafter"/>
</dbReference>
<dbReference type="InterPro" id="IPR043502">
    <property type="entry name" value="DNA/RNA_pol_sf"/>
</dbReference>
<keyword evidence="5" id="KW-0234">DNA repair</keyword>
<dbReference type="PANTHER" id="PTHR45873:SF1">
    <property type="entry name" value="DNA POLYMERASE ETA"/>
    <property type="match status" value="1"/>
</dbReference>
<dbReference type="GO" id="GO:0005634">
    <property type="term" value="C:nucleus"/>
    <property type="evidence" value="ECO:0007669"/>
    <property type="project" value="UniProtKB-SubCell"/>
</dbReference>
<protein>
    <submittedName>
        <fullName evidence="8">UmuC domain containing protein</fullName>
    </submittedName>
</protein>
<dbReference type="SUPFAM" id="SSF56672">
    <property type="entry name" value="DNA/RNA polymerases"/>
    <property type="match status" value="1"/>
</dbReference>
<dbReference type="GO" id="GO:0009314">
    <property type="term" value="P:response to radiation"/>
    <property type="evidence" value="ECO:0007669"/>
    <property type="project" value="TreeGrafter"/>
</dbReference>
<dbReference type="GO" id="GO:0046872">
    <property type="term" value="F:metal ion binding"/>
    <property type="evidence" value="ECO:0007669"/>
    <property type="project" value="UniProtKB-KW"/>
</dbReference>
<dbReference type="Pfam" id="PF00817">
    <property type="entry name" value="IMS"/>
    <property type="match status" value="1"/>
</dbReference>
<dbReference type="GO" id="GO:0042276">
    <property type="term" value="P:error-prone translesion synthesis"/>
    <property type="evidence" value="ECO:0007669"/>
    <property type="project" value="TreeGrafter"/>
</dbReference>
<dbReference type="GO" id="GO:0006281">
    <property type="term" value="P:DNA repair"/>
    <property type="evidence" value="ECO:0007669"/>
    <property type="project" value="UniProtKB-KW"/>
</dbReference>
<sequence>MPGLWVVAVLSRKGERASIDKVYLDLSDTVEQMLAEAPPENLEVVDDETLKSHILGLSNENGVDPKNMQNCRKDVDHDDKLLACGTVIVAELRMQVLKETEFTCSAGIAHNMYLVVEYCKRNHGEEVQGCHLPKSHGSETTFPGPRALKTIVSVSDIFPD</sequence>
<reference evidence="9" key="1">
    <citation type="submission" date="2016-06" db="EMBL/GenBank/DDBJ databases">
        <title>Parallel loss of symbiosis genes in relatives of nitrogen-fixing non-legume Parasponia.</title>
        <authorList>
            <person name="Van Velzen R."/>
            <person name="Holmer R."/>
            <person name="Bu F."/>
            <person name="Rutten L."/>
            <person name="Van Zeijl A."/>
            <person name="Liu W."/>
            <person name="Santuari L."/>
            <person name="Cao Q."/>
            <person name="Sharma T."/>
            <person name="Shen D."/>
            <person name="Roswanjaya Y."/>
            <person name="Wardhani T."/>
            <person name="Kalhor M.S."/>
            <person name="Jansen J."/>
            <person name="Van den Hoogen J."/>
            <person name="Gungor B."/>
            <person name="Hartog M."/>
            <person name="Hontelez J."/>
            <person name="Verver J."/>
            <person name="Yang W.-C."/>
            <person name="Schijlen E."/>
            <person name="Repin R."/>
            <person name="Schilthuizen M."/>
            <person name="Schranz E."/>
            <person name="Heidstra R."/>
            <person name="Miyata K."/>
            <person name="Fedorova E."/>
            <person name="Kohlen W."/>
            <person name="Bisseling T."/>
            <person name="Smit S."/>
            <person name="Geurts R."/>
        </authorList>
    </citation>
    <scope>NUCLEOTIDE SEQUENCE [LARGE SCALE GENOMIC DNA]</scope>
    <source>
        <strain evidence="9">cv. WU1-14</strain>
    </source>
</reference>
<dbReference type="AlphaFoldDB" id="A0A2P5CR50"/>
<dbReference type="STRING" id="3476.A0A2P5CR50"/>
<gene>
    <name evidence="8" type="ORF">PanWU01x14_131750</name>
</gene>
<evidence type="ECO:0000256" key="4">
    <source>
        <dbReference type="ARBA" id="ARBA00022763"/>
    </source>
</evidence>
<dbReference type="InterPro" id="IPR001126">
    <property type="entry name" value="UmuC"/>
</dbReference>
<dbReference type="PANTHER" id="PTHR45873">
    <property type="entry name" value="DNA POLYMERASE ETA"/>
    <property type="match status" value="1"/>
</dbReference>
<dbReference type="InterPro" id="IPR052230">
    <property type="entry name" value="DNA_polymerase_eta"/>
</dbReference>
<keyword evidence="9" id="KW-1185">Reference proteome</keyword>
<dbReference type="InterPro" id="IPR043128">
    <property type="entry name" value="Rev_trsase/Diguanyl_cyclase"/>
</dbReference>
<dbReference type="EMBL" id="JXTB01000104">
    <property type="protein sequence ID" value="PON63511.1"/>
    <property type="molecule type" value="Genomic_DNA"/>
</dbReference>
<dbReference type="GO" id="GO:0005657">
    <property type="term" value="C:replication fork"/>
    <property type="evidence" value="ECO:0007669"/>
    <property type="project" value="TreeGrafter"/>
</dbReference>
<evidence type="ECO:0000256" key="2">
    <source>
        <dbReference type="ARBA" id="ARBA00022679"/>
    </source>
</evidence>
<evidence type="ECO:0000256" key="6">
    <source>
        <dbReference type="ARBA" id="ARBA00023242"/>
    </source>
</evidence>
<evidence type="ECO:0000313" key="8">
    <source>
        <dbReference type="EMBL" id="PON63511.1"/>
    </source>
</evidence>
<keyword evidence="3" id="KW-0479">Metal-binding</keyword>
<accession>A0A2P5CR50</accession>
<organism evidence="8 9">
    <name type="scientific">Parasponia andersonii</name>
    <name type="common">Sponia andersonii</name>
    <dbReference type="NCBI Taxonomy" id="3476"/>
    <lineage>
        <taxon>Eukaryota</taxon>
        <taxon>Viridiplantae</taxon>
        <taxon>Streptophyta</taxon>
        <taxon>Embryophyta</taxon>
        <taxon>Tracheophyta</taxon>
        <taxon>Spermatophyta</taxon>
        <taxon>Magnoliopsida</taxon>
        <taxon>eudicotyledons</taxon>
        <taxon>Gunneridae</taxon>
        <taxon>Pentapetalae</taxon>
        <taxon>rosids</taxon>
        <taxon>fabids</taxon>
        <taxon>Rosales</taxon>
        <taxon>Cannabaceae</taxon>
        <taxon>Parasponia</taxon>
    </lineage>
</organism>
<name>A0A2P5CR50_PARAD</name>
<evidence type="ECO:0000256" key="1">
    <source>
        <dbReference type="ARBA" id="ARBA00004123"/>
    </source>
</evidence>
<comment type="subcellular location">
    <subcellularLocation>
        <location evidence="1">Nucleus</location>
    </subcellularLocation>
</comment>
<keyword evidence="2" id="KW-0808">Transferase</keyword>
<dbReference type="Proteomes" id="UP000237105">
    <property type="component" value="Unassembled WGS sequence"/>
</dbReference>
<feature type="domain" description="UmuC" evidence="7">
    <location>
        <begin position="11"/>
        <end position="114"/>
    </location>
</feature>
<dbReference type="Gene3D" id="3.30.70.270">
    <property type="match status" value="1"/>
</dbReference>
<proteinExistence type="predicted"/>
<keyword evidence="6" id="KW-0539">Nucleus</keyword>
<comment type="caution">
    <text evidence="8">The sequence shown here is derived from an EMBL/GenBank/DDBJ whole genome shotgun (WGS) entry which is preliminary data.</text>
</comment>
<evidence type="ECO:0000256" key="5">
    <source>
        <dbReference type="ARBA" id="ARBA00023204"/>
    </source>
</evidence>
<evidence type="ECO:0000259" key="7">
    <source>
        <dbReference type="Pfam" id="PF00817"/>
    </source>
</evidence>